<dbReference type="AlphaFoldDB" id="A0A0A8ZNC6"/>
<accession>A0A0A8ZNC6</accession>
<protein>
    <submittedName>
        <fullName evidence="1">Uncharacterized protein</fullName>
    </submittedName>
</protein>
<reference evidence="1" key="1">
    <citation type="submission" date="2014-09" db="EMBL/GenBank/DDBJ databases">
        <authorList>
            <person name="Magalhaes I.L.F."/>
            <person name="Oliveira U."/>
            <person name="Santos F.R."/>
            <person name="Vidigal T.H.D.A."/>
            <person name="Brescovit A.D."/>
            <person name="Santos A.J."/>
        </authorList>
    </citation>
    <scope>NUCLEOTIDE SEQUENCE</scope>
    <source>
        <tissue evidence="1">Shoot tissue taken approximately 20 cm above the soil surface</tissue>
    </source>
</reference>
<name>A0A0A8ZNC6_ARUDO</name>
<evidence type="ECO:0000313" key="1">
    <source>
        <dbReference type="EMBL" id="JAD39163.1"/>
    </source>
</evidence>
<dbReference type="EMBL" id="GBRH01258732">
    <property type="protein sequence ID" value="JAD39163.1"/>
    <property type="molecule type" value="Transcribed_RNA"/>
</dbReference>
<proteinExistence type="predicted"/>
<sequence>MEHQSRVSNSSKEKKLLAVVDLVGDLNEDAWDRLHSASKRSMPRGSKIILPPFLNSCHCWLFVTIFDHSSYSKI</sequence>
<reference evidence="1" key="2">
    <citation type="journal article" date="2015" name="Data Brief">
        <title>Shoot transcriptome of the giant reed, Arundo donax.</title>
        <authorList>
            <person name="Barrero R.A."/>
            <person name="Guerrero F.D."/>
            <person name="Moolhuijzen P."/>
            <person name="Goolsby J.A."/>
            <person name="Tidwell J."/>
            <person name="Bellgard S.E."/>
            <person name="Bellgard M.I."/>
        </authorList>
    </citation>
    <scope>NUCLEOTIDE SEQUENCE</scope>
    <source>
        <tissue evidence="1">Shoot tissue taken approximately 20 cm above the soil surface</tissue>
    </source>
</reference>
<organism evidence="1">
    <name type="scientific">Arundo donax</name>
    <name type="common">Giant reed</name>
    <name type="synonym">Donax arundinaceus</name>
    <dbReference type="NCBI Taxonomy" id="35708"/>
    <lineage>
        <taxon>Eukaryota</taxon>
        <taxon>Viridiplantae</taxon>
        <taxon>Streptophyta</taxon>
        <taxon>Embryophyta</taxon>
        <taxon>Tracheophyta</taxon>
        <taxon>Spermatophyta</taxon>
        <taxon>Magnoliopsida</taxon>
        <taxon>Liliopsida</taxon>
        <taxon>Poales</taxon>
        <taxon>Poaceae</taxon>
        <taxon>PACMAD clade</taxon>
        <taxon>Arundinoideae</taxon>
        <taxon>Arundineae</taxon>
        <taxon>Arundo</taxon>
    </lineage>
</organism>